<dbReference type="InterPro" id="IPR019922">
    <property type="entry name" value="Lucif-like_OxRdatse_MSMEG_4141"/>
</dbReference>
<dbReference type="PANTHER" id="PTHR43244:SF1">
    <property type="entry name" value="5,10-METHYLENETETRAHYDROMETHANOPTERIN REDUCTASE"/>
    <property type="match status" value="1"/>
</dbReference>
<dbReference type="InterPro" id="IPR011251">
    <property type="entry name" value="Luciferase-like_dom"/>
</dbReference>
<evidence type="ECO:0000259" key="2">
    <source>
        <dbReference type="Pfam" id="PF00296"/>
    </source>
</evidence>
<comment type="caution">
    <text evidence="3">The sequence shown here is derived from an EMBL/GenBank/DDBJ whole genome shotgun (WGS) entry which is preliminary data.</text>
</comment>
<organism evidence="3 4">
    <name type="scientific">Nonomuraea angiospora</name>
    <dbReference type="NCBI Taxonomy" id="46172"/>
    <lineage>
        <taxon>Bacteria</taxon>
        <taxon>Bacillati</taxon>
        <taxon>Actinomycetota</taxon>
        <taxon>Actinomycetes</taxon>
        <taxon>Streptosporangiales</taxon>
        <taxon>Streptosporangiaceae</taxon>
        <taxon>Nonomuraea</taxon>
    </lineage>
</organism>
<dbReference type="NCBIfam" id="TIGR03620">
    <property type="entry name" value="F420_MSMEG_4141"/>
    <property type="match status" value="1"/>
</dbReference>
<dbReference type="SUPFAM" id="SSF51679">
    <property type="entry name" value="Bacterial luciferase-like"/>
    <property type="match status" value="1"/>
</dbReference>
<keyword evidence="1" id="KW-0560">Oxidoreductase</keyword>
<reference evidence="3 4" key="1">
    <citation type="submission" date="2020-10" db="EMBL/GenBank/DDBJ databases">
        <title>Sequencing the genomes of 1000 actinobacteria strains.</title>
        <authorList>
            <person name="Klenk H.-P."/>
        </authorList>
    </citation>
    <scope>NUCLEOTIDE SEQUENCE [LARGE SCALE GENOMIC DNA]</scope>
    <source>
        <strain evidence="3 4">DSM 43173</strain>
    </source>
</reference>
<dbReference type="InterPro" id="IPR036661">
    <property type="entry name" value="Luciferase-like_sf"/>
</dbReference>
<evidence type="ECO:0000256" key="1">
    <source>
        <dbReference type="ARBA" id="ARBA00023002"/>
    </source>
</evidence>
<name>A0ABR9M0E8_9ACTN</name>
<dbReference type="EMBL" id="JADBEK010000001">
    <property type="protein sequence ID" value="MBE1586364.1"/>
    <property type="molecule type" value="Genomic_DNA"/>
</dbReference>
<sequence>MDIGRVGVWHPMISKAPAEEARRAAATIESLGYGSLWVNEGLGSKEPLVMSAVLLAATRRIAVGTGIANLWVRDATAMAAGAAALGDAFPDRFLLGIGVSHAPLVTGRGHDYARPLAAMRTYLEAMDQADQTLPVPPTPAPRILAALRPKMLELSRDLADGAHSYFVPPEHTAQARRILGTGPLLIPEQAVVLESDPARAREIARAHMSHYLTLPNYLNNLRTLGFTDDDFAGGGSDRLADAIVAWGDADAITGRVRAHLDAGADHVVIQPLSPDTPDLAHALTQLTDLAQPLGL</sequence>
<dbReference type="Pfam" id="PF00296">
    <property type="entry name" value="Bac_luciferase"/>
    <property type="match status" value="1"/>
</dbReference>
<gene>
    <name evidence="3" type="ORF">H4W80_004622</name>
</gene>
<evidence type="ECO:0000313" key="4">
    <source>
        <dbReference type="Proteomes" id="UP000633509"/>
    </source>
</evidence>
<dbReference type="InterPro" id="IPR050564">
    <property type="entry name" value="F420-G6PD/mer"/>
</dbReference>
<accession>A0ABR9M0E8</accession>
<dbReference type="Gene3D" id="3.20.20.30">
    <property type="entry name" value="Luciferase-like domain"/>
    <property type="match status" value="1"/>
</dbReference>
<proteinExistence type="predicted"/>
<protein>
    <submittedName>
        <fullName evidence="3">F420-dependent oxidoreductase</fullName>
    </submittedName>
</protein>
<keyword evidence="4" id="KW-1185">Reference proteome</keyword>
<dbReference type="Proteomes" id="UP000633509">
    <property type="component" value="Unassembled WGS sequence"/>
</dbReference>
<dbReference type="RefSeq" id="WP_192786945.1">
    <property type="nucleotide sequence ID" value="NZ_JADBEK010000001.1"/>
</dbReference>
<dbReference type="PANTHER" id="PTHR43244">
    <property type="match status" value="1"/>
</dbReference>
<feature type="domain" description="Luciferase-like" evidence="2">
    <location>
        <begin position="16"/>
        <end position="266"/>
    </location>
</feature>
<evidence type="ECO:0000313" key="3">
    <source>
        <dbReference type="EMBL" id="MBE1586364.1"/>
    </source>
</evidence>